<evidence type="ECO:0000313" key="2">
    <source>
        <dbReference type="Proteomes" id="UP000078046"/>
    </source>
</evidence>
<dbReference type="Proteomes" id="UP000078046">
    <property type="component" value="Unassembled WGS sequence"/>
</dbReference>
<comment type="caution">
    <text evidence="1">The sequence shown here is derived from an EMBL/GenBank/DDBJ whole genome shotgun (WGS) entry which is preliminary data.</text>
</comment>
<gene>
    <name evidence="1" type="ORF">A3Q56_03118</name>
</gene>
<evidence type="ECO:0000313" key="1">
    <source>
        <dbReference type="EMBL" id="OAF69133.1"/>
    </source>
</evidence>
<organism evidence="1 2">
    <name type="scientific">Intoshia linei</name>
    <dbReference type="NCBI Taxonomy" id="1819745"/>
    <lineage>
        <taxon>Eukaryota</taxon>
        <taxon>Metazoa</taxon>
        <taxon>Spiralia</taxon>
        <taxon>Lophotrochozoa</taxon>
        <taxon>Mesozoa</taxon>
        <taxon>Orthonectida</taxon>
        <taxon>Rhopaluridae</taxon>
        <taxon>Intoshia</taxon>
    </lineage>
</organism>
<proteinExistence type="predicted"/>
<dbReference type="AlphaFoldDB" id="A0A177B659"/>
<keyword evidence="2" id="KW-1185">Reference proteome</keyword>
<sequence>MMKKVGEKNCSLPHEIKEIEIDQEIDRKYLFYIHSKAKYDDGKLTYEPYKGDDLMSISIDKTLKKSSEDYCETIKLEKPIDSEIKQCYNRVTGERLYYFDYQLRAIRKSMDQVIFTNNINEISIKELCQHQAQTMNYMEMDDTYMPSAEKFAESDLLNFDLNKIGLDLIDNIYK</sequence>
<name>A0A177B659_9BILA</name>
<dbReference type="EMBL" id="LWCA01000330">
    <property type="protein sequence ID" value="OAF69133.1"/>
    <property type="molecule type" value="Genomic_DNA"/>
</dbReference>
<protein>
    <submittedName>
        <fullName evidence="1">Uncharacterized protein</fullName>
    </submittedName>
</protein>
<reference evidence="1 2" key="1">
    <citation type="submission" date="2016-04" db="EMBL/GenBank/DDBJ databases">
        <title>The genome of Intoshia linei affirms orthonectids as highly simplified spiralians.</title>
        <authorList>
            <person name="Mikhailov K.V."/>
            <person name="Slusarev G.S."/>
            <person name="Nikitin M.A."/>
            <person name="Logacheva M.D."/>
            <person name="Penin A."/>
            <person name="Aleoshin V."/>
            <person name="Panchin Y.V."/>
        </authorList>
    </citation>
    <scope>NUCLEOTIDE SEQUENCE [LARGE SCALE GENOMIC DNA]</scope>
    <source>
        <strain evidence="1">Intl2013</strain>
        <tissue evidence="1">Whole animal</tissue>
    </source>
</reference>
<accession>A0A177B659</accession>